<evidence type="ECO:0000256" key="2">
    <source>
        <dbReference type="SAM" id="SignalP"/>
    </source>
</evidence>
<evidence type="ECO:0000256" key="1">
    <source>
        <dbReference type="SAM" id="MobiDB-lite"/>
    </source>
</evidence>
<dbReference type="RefSeq" id="WP_207555432.1">
    <property type="nucleotide sequence ID" value="NZ_CP071595.1"/>
</dbReference>
<dbReference type="SUPFAM" id="SSF82171">
    <property type="entry name" value="DPP6 N-terminal domain-like"/>
    <property type="match status" value="1"/>
</dbReference>
<reference evidence="3 4" key="1">
    <citation type="submission" date="2021-03" db="EMBL/GenBank/DDBJ databases">
        <title>Streptomyces strains.</title>
        <authorList>
            <person name="Lund M.B."/>
            <person name="Toerring T."/>
        </authorList>
    </citation>
    <scope>NUCLEOTIDE SEQUENCE [LARGE SCALE GENOMIC DNA]</scope>
    <source>
        <strain evidence="3 4">KCC S-1010</strain>
    </source>
</reference>
<organism evidence="3 4">
    <name type="scientific">Streptomyces griseocarneus</name>
    <dbReference type="NCBI Taxonomy" id="51201"/>
    <lineage>
        <taxon>Bacteria</taxon>
        <taxon>Bacillati</taxon>
        <taxon>Actinomycetota</taxon>
        <taxon>Actinomycetes</taxon>
        <taxon>Kitasatosporales</taxon>
        <taxon>Streptomycetaceae</taxon>
        <taxon>Streptomyces</taxon>
    </lineage>
</organism>
<evidence type="ECO:0000313" key="3">
    <source>
        <dbReference type="EMBL" id="QSY51119.1"/>
    </source>
</evidence>
<feature type="chain" id="PRO_5046719848" evidence="2">
    <location>
        <begin position="25"/>
        <end position="211"/>
    </location>
</feature>
<proteinExistence type="predicted"/>
<sequence length="211" mass="22203">MRHLRPAALMAVLAGCVAVAPAAAEPTPRTERVSVAADGTQADRETGGADLSGDGRFVVLRSMATNLVPGTPDIQHRVYVKELRTGRIELVSVASDGTRANGASWSSSISADGRYVVFDSEATNLAPGRTPAPTGTSSSATGRPARSSASASRTTAPRATAARPPPAPTWPGRRSSHQRRGQPRPRRHQRGVRRLRTPPGVTWDDLGMTLG</sequence>
<dbReference type="EMBL" id="CP071595">
    <property type="protein sequence ID" value="QSY51119.1"/>
    <property type="molecule type" value="Genomic_DNA"/>
</dbReference>
<feature type="compositionally biased region" description="Low complexity" evidence="1">
    <location>
        <begin position="126"/>
        <end position="162"/>
    </location>
</feature>
<feature type="compositionally biased region" description="Basic residues" evidence="1">
    <location>
        <begin position="174"/>
        <end position="196"/>
    </location>
</feature>
<keyword evidence="4" id="KW-1185">Reference proteome</keyword>
<dbReference type="Proteomes" id="UP000671836">
    <property type="component" value="Chromosome"/>
</dbReference>
<name>A0ABX7RV36_9ACTN</name>
<protein>
    <submittedName>
        <fullName evidence="3">Uncharacterized protein</fullName>
    </submittedName>
</protein>
<feature type="region of interest" description="Disordered" evidence="1">
    <location>
        <begin position="122"/>
        <end position="211"/>
    </location>
</feature>
<keyword evidence="2" id="KW-0732">Signal</keyword>
<feature type="signal peptide" evidence="2">
    <location>
        <begin position="1"/>
        <end position="24"/>
    </location>
</feature>
<evidence type="ECO:0000313" key="4">
    <source>
        <dbReference type="Proteomes" id="UP000671836"/>
    </source>
</evidence>
<feature type="region of interest" description="Disordered" evidence="1">
    <location>
        <begin position="24"/>
        <end position="50"/>
    </location>
</feature>
<dbReference type="PROSITE" id="PS51257">
    <property type="entry name" value="PROKAR_LIPOPROTEIN"/>
    <property type="match status" value="1"/>
</dbReference>
<gene>
    <name evidence="3" type="ORF">J3S04_09595</name>
</gene>
<accession>A0ABX7RV36</accession>